<gene>
    <name evidence="1" type="ORF">PSTT_00667</name>
</gene>
<organism evidence="1 2">
    <name type="scientific">Puccinia striiformis</name>
    <dbReference type="NCBI Taxonomy" id="27350"/>
    <lineage>
        <taxon>Eukaryota</taxon>
        <taxon>Fungi</taxon>
        <taxon>Dikarya</taxon>
        <taxon>Basidiomycota</taxon>
        <taxon>Pucciniomycotina</taxon>
        <taxon>Pucciniomycetes</taxon>
        <taxon>Pucciniales</taxon>
        <taxon>Pucciniaceae</taxon>
        <taxon>Puccinia</taxon>
    </lineage>
</organism>
<sequence length="140" mass="15417">MSCFYFEAYKEATTTILPSGLTSSKIGPSGKRTTSTGVRVLLGATAAEKTAPLLKYCVENIVKIRNRPIKNFSSQITMGMMSENTISVEILNCQGELYGELDTEEVKAKQDQNINQAFEDAELGQEIKAFKHPSTTRLDS</sequence>
<evidence type="ECO:0000313" key="2">
    <source>
        <dbReference type="Proteomes" id="UP000239156"/>
    </source>
</evidence>
<dbReference type="Proteomes" id="UP000239156">
    <property type="component" value="Unassembled WGS sequence"/>
</dbReference>
<accession>A0A2S4W5Y5</accession>
<dbReference type="VEuPathDB" id="FungiDB:PSTT_00667"/>
<evidence type="ECO:0000313" key="1">
    <source>
        <dbReference type="EMBL" id="POW17192.1"/>
    </source>
</evidence>
<proteinExistence type="predicted"/>
<dbReference type="EMBL" id="PKSL01000003">
    <property type="protein sequence ID" value="POW17192.1"/>
    <property type="molecule type" value="Genomic_DNA"/>
</dbReference>
<reference evidence="1" key="1">
    <citation type="submission" date="2017-12" db="EMBL/GenBank/DDBJ databases">
        <title>Gene loss provides genomic basis for host adaptation in cereal stripe rust fungi.</title>
        <authorList>
            <person name="Xia C."/>
        </authorList>
    </citation>
    <scope>NUCLEOTIDE SEQUENCE [LARGE SCALE GENOMIC DNA]</scope>
    <source>
        <strain evidence="1">93-210</strain>
    </source>
</reference>
<name>A0A2S4W5Y5_9BASI</name>
<dbReference type="AlphaFoldDB" id="A0A2S4W5Y5"/>
<keyword evidence="2" id="KW-1185">Reference proteome</keyword>
<protein>
    <submittedName>
        <fullName evidence="1">Uncharacterized protein</fullName>
    </submittedName>
</protein>
<feature type="non-terminal residue" evidence="1">
    <location>
        <position position="140"/>
    </location>
</feature>
<comment type="caution">
    <text evidence="1">The sequence shown here is derived from an EMBL/GenBank/DDBJ whole genome shotgun (WGS) entry which is preliminary data.</text>
</comment>